<name>A0A8H7A4J8_9EURO</name>
<proteinExistence type="predicted"/>
<organism evidence="1 2">
    <name type="scientific">Endocarpon pusillum</name>
    <dbReference type="NCBI Taxonomy" id="364733"/>
    <lineage>
        <taxon>Eukaryota</taxon>
        <taxon>Fungi</taxon>
        <taxon>Dikarya</taxon>
        <taxon>Ascomycota</taxon>
        <taxon>Pezizomycotina</taxon>
        <taxon>Eurotiomycetes</taxon>
        <taxon>Chaetothyriomycetidae</taxon>
        <taxon>Verrucariales</taxon>
        <taxon>Verrucariaceae</taxon>
        <taxon>Endocarpon</taxon>
    </lineage>
</organism>
<reference evidence="1" key="1">
    <citation type="submission" date="2020-02" db="EMBL/GenBank/DDBJ databases">
        <authorList>
            <person name="Palmer J.M."/>
        </authorList>
    </citation>
    <scope>NUCLEOTIDE SEQUENCE</scope>
    <source>
        <strain evidence="1">EPUS1.4</strain>
        <tissue evidence="1">Thallus</tissue>
    </source>
</reference>
<keyword evidence="2" id="KW-1185">Reference proteome</keyword>
<comment type="caution">
    <text evidence="1">The sequence shown here is derived from an EMBL/GenBank/DDBJ whole genome shotgun (WGS) entry which is preliminary data.</text>
</comment>
<dbReference type="OrthoDB" id="4186251at2759"/>
<dbReference type="Proteomes" id="UP000606974">
    <property type="component" value="Unassembled WGS sequence"/>
</dbReference>
<dbReference type="EMBL" id="JAACFV010000243">
    <property type="protein sequence ID" value="KAF7502515.1"/>
    <property type="molecule type" value="Genomic_DNA"/>
</dbReference>
<evidence type="ECO:0000313" key="2">
    <source>
        <dbReference type="Proteomes" id="UP000606974"/>
    </source>
</evidence>
<protein>
    <submittedName>
        <fullName evidence="1">Uncharacterized protein</fullName>
    </submittedName>
</protein>
<evidence type="ECO:0000313" key="1">
    <source>
        <dbReference type="EMBL" id="KAF7502515.1"/>
    </source>
</evidence>
<accession>A0A8H7A4J8</accession>
<dbReference type="AlphaFoldDB" id="A0A8H7A4J8"/>
<sequence length="122" mass="13549">MGDPNLIATLIPTDDCKLAENAFGLEHNKKSYLPPTRGIQEGPTISSREATPAHEELVDDSCKYDSTHRLQLTFDEEKQPNDNIRGFAFGTDPQRCDVLLGPRGAYLISGLHFCITFSWNAP</sequence>
<gene>
    <name evidence="1" type="ORF">GJ744_005636</name>
</gene>